<dbReference type="Gene3D" id="2.30.180.10">
    <property type="entry name" value="FAS1 domain"/>
    <property type="match status" value="2"/>
</dbReference>
<keyword evidence="5" id="KW-0732">Signal</keyword>
<dbReference type="EMBL" id="LNRQ01000002">
    <property type="protein sequence ID" value="KZN04490.1"/>
    <property type="molecule type" value="Genomic_DNA"/>
</dbReference>
<dbReference type="InterPro" id="IPR036378">
    <property type="entry name" value="FAS1_dom_sf"/>
</dbReference>
<dbReference type="GO" id="GO:0009738">
    <property type="term" value="P:abscisic acid-activated signaling pathway"/>
    <property type="evidence" value="ECO:0007669"/>
    <property type="project" value="TreeGrafter"/>
</dbReference>
<evidence type="ECO:0000256" key="6">
    <source>
        <dbReference type="ARBA" id="ARBA00023136"/>
    </source>
</evidence>
<dbReference type="GO" id="GO:0009825">
    <property type="term" value="P:multidimensional cell growth"/>
    <property type="evidence" value="ECO:0007669"/>
    <property type="project" value="TreeGrafter"/>
</dbReference>
<evidence type="ECO:0000256" key="4">
    <source>
        <dbReference type="ARBA" id="ARBA00022622"/>
    </source>
</evidence>
<keyword evidence="3" id="KW-1003">Cell membrane</keyword>
<evidence type="ECO:0000256" key="3">
    <source>
        <dbReference type="ARBA" id="ARBA00022475"/>
    </source>
</evidence>
<reference evidence="9" key="1">
    <citation type="journal article" date="2016" name="Nat. Genet.">
        <title>A high-quality carrot genome assembly provides new insights into carotenoid accumulation and asterid genome evolution.</title>
        <authorList>
            <person name="Iorizzo M."/>
            <person name="Ellison S."/>
            <person name="Senalik D."/>
            <person name="Zeng P."/>
            <person name="Satapoomin P."/>
            <person name="Huang J."/>
            <person name="Bowman M."/>
            <person name="Iovene M."/>
            <person name="Sanseverino W."/>
            <person name="Cavagnaro P."/>
            <person name="Yildiz M."/>
            <person name="Macko-Podgorni A."/>
            <person name="Moranska E."/>
            <person name="Grzebelus E."/>
            <person name="Grzebelus D."/>
            <person name="Ashrafi H."/>
            <person name="Zheng Z."/>
            <person name="Cheng S."/>
            <person name="Spooner D."/>
            <person name="Van Deynze A."/>
            <person name="Simon P."/>
        </authorList>
    </citation>
    <scope>NUCLEOTIDE SEQUENCE [LARGE SCALE GENOMIC DNA]</scope>
    <source>
        <tissue evidence="9">Leaf</tissue>
    </source>
</reference>
<keyword evidence="4" id="KW-0325">Glycoprotein</keyword>
<keyword evidence="4" id="KW-0336">GPI-anchor</keyword>
<evidence type="ECO:0000256" key="5">
    <source>
        <dbReference type="ARBA" id="ARBA00022729"/>
    </source>
</evidence>
<evidence type="ECO:0000313" key="11">
    <source>
        <dbReference type="Proteomes" id="UP000077755"/>
    </source>
</evidence>
<protein>
    <recommendedName>
        <fullName evidence="8">FAS1 domain-containing protein</fullName>
    </recommendedName>
</protein>
<dbReference type="STRING" id="79200.A0A166CYA0"/>
<organism evidence="9">
    <name type="scientific">Daucus carota subsp. sativus</name>
    <name type="common">Carrot</name>
    <dbReference type="NCBI Taxonomy" id="79200"/>
    <lineage>
        <taxon>Eukaryota</taxon>
        <taxon>Viridiplantae</taxon>
        <taxon>Streptophyta</taxon>
        <taxon>Embryophyta</taxon>
        <taxon>Tracheophyta</taxon>
        <taxon>Spermatophyta</taxon>
        <taxon>Magnoliopsida</taxon>
        <taxon>eudicotyledons</taxon>
        <taxon>Gunneridae</taxon>
        <taxon>Pentapetalae</taxon>
        <taxon>asterids</taxon>
        <taxon>campanulids</taxon>
        <taxon>Apiales</taxon>
        <taxon>Apiaceae</taxon>
        <taxon>Apioideae</taxon>
        <taxon>Scandiceae</taxon>
        <taxon>Daucinae</taxon>
        <taxon>Daucus</taxon>
        <taxon>Daucus sect. Daucus</taxon>
    </lineage>
</organism>
<dbReference type="KEGG" id="dcr:108206475"/>
<dbReference type="AlphaFoldDB" id="A0A166CYA0"/>
<dbReference type="SUPFAM" id="SSF82153">
    <property type="entry name" value="FAS1 domain"/>
    <property type="match status" value="2"/>
</dbReference>
<dbReference type="PROSITE" id="PS50213">
    <property type="entry name" value="FAS1"/>
    <property type="match status" value="2"/>
</dbReference>
<dbReference type="InterPro" id="IPR000782">
    <property type="entry name" value="FAS1_domain"/>
</dbReference>
<dbReference type="EMBL" id="CP093344">
    <property type="protein sequence ID" value="WOG86762.1"/>
    <property type="molecule type" value="Genomic_DNA"/>
</dbReference>
<dbReference type="OMA" id="WWCIRLV"/>
<comment type="subcellular location">
    <subcellularLocation>
        <location evidence="1">Cell membrane</location>
        <topology evidence="1">Lipid-anchor</topology>
        <topology evidence="1">GPI-anchor</topology>
    </subcellularLocation>
</comment>
<dbReference type="GO" id="GO:0048354">
    <property type="term" value="P:mucilage biosynthetic process involved in seed coat development"/>
    <property type="evidence" value="ECO:0007669"/>
    <property type="project" value="TreeGrafter"/>
</dbReference>
<reference evidence="10" key="2">
    <citation type="submission" date="2022-03" db="EMBL/GenBank/DDBJ databases">
        <title>Draft title - Genomic analysis of global carrot germplasm unveils the trajectory of domestication and the origin of high carotenoid orange carrot.</title>
        <authorList>
            <person name="Iorizzo M."/>
            <person name="Ellison S."/>
            <person name="Senalik D."/>
            <person name="Macko-Podgorni A."/>
            <person name="Grzebelus D."/>
            <person name="Bostan H."/>
            <person name="Rolling W."/>
            <person name="Curaba J."/>
            <person name="Simon P."/>
        </authorList>
    </citation>
    <scope>NUCLEOTIDE SEQUENCE</scope>
    <source>
        <tissue evidence="10">Leaf</tissue>
    </source>
</reference>
<evidence type="ECO:0000256" key="7">
    <source>
        <dbReference type="ARBA" id="ARBA00023288"/>
    </source>
</evidence>
<dbReference type="SMART" id="SM00554">
    <property type="entry name" value="FAS1"/>
    <property type="match status" value="2"/>
</dbReference>
<dbReference type="OrthoDB" id="286301at2759"/>
<dbReference type="PANTHER" id="PTHR32382">
    <property type="entry name" value="FASCICLIN-LIKE ARABINOGALACTAN PROTEIN"/>
    <property type="match status" value="1"/>
</dbReference>
<gene>
    <name evidence="9" type="ORF">DCAR_005327</name>
    <name evidence="10" type="ORF">DCAR_0205980</name>
</gene>
<dbReference type="GO" id="GO:0005886">
    <property type="term" value="C:plasma membrane"/>
    <property type="evidence" value="ECO:0007669"/>
    <property type="project" value="UniProtKB-SubCell"/>
</dbReference>
<comment type="similarity">
    <text evidence="2">Belongs to the fasciclin-like AGP family.</text>
</comment>
<proteinExistence type="inferred from homology"/>
<evidence type="ECO:0000313" key="10">
    <source>
        <dbReference type="EMBL" id="WOG86762.1"/>
    </source>
</evidence>
<dbReference type="Pfam" id="PF02469">
    <property type="entry name" value="Fasciclin"/>
    <property type="match status" value="1"/>
</dbReference>
<keyword evidence="7" id="KW-0449">Lipoprotein</keyword>
<evidence type="ECO:0000256" key="2">
    <source>
        <dbReference type="ARBA" id="ARBA00007843"/>
    </source>
</evidence>
<accession>A0A166CYA0</accession>
<feature type="domain" description="FAS1" evidence="8">
    <location>
        <begin position="184"/>
        <end position="329"/>
    </location>
</feature>
<keyword evidence="11" id="KW-1185">Reference proteome</keyword>
<evidence type="ECO:0000313" key="9">
    <source>
        <dbReference type="EMBL" id="KZN04490.1"/>
    </source>
</evidence>
<evidence type="ECO:0000259" key="8">
    <source>
        <dbReference type="PROSITE" id="PS50213"/>
    </source>
</evidence>
<dbReference type="Proteomes" id="UP000077755">
    <property type="component" value="Chromosome 2"/>
</dbReference>
<dbReference type="PANTHER" id="PTHR32382:SF0">
    <property type="entry name" value="FASCICLIN-LIKE ARABINOGALACTAN PROTEIN 4"/>
    <property type="match status" value="1"/>
</dbReference>
<feature type="domain" description="FAS1" evidence="8">
    <location>
        <begin position="30"/>
        <end position="167"/>
    </location>
</feature>
<sequence length="393" mass="42201">MVITPRYSHSTPTLLLYFLLVSATTTPSLSLNLTAILSPFPDLSLFSSLLLSTAVYDDLSTVTSLSLLALPNSLLSPPPPNIADILRYHILLEYLSPSDLRHLPPSGRLIRTLFSTTTPISVNITRDTVNNSVNITPSDDGATSITVTSCVKTMPYNVSVYVVNAMLIPSSVDIMASESQPPLGLNITKALIDGHDFNVAAALLEASGVSDELESAENGAGITLFIPTDDSFADLLPSVKIQSLTADKKTVLLKYHVLHSYYPLGSLELIVNPVEPTFATDLASAGDYTIGISRLNGSVALKSGLTQASVTQTLFDEKPIVIFGINTVLLPKEIFWNITINTAVKVVLPETKDELESPTQLSALNESGALRRVGSGRYIAGMYCILGFLYVLV</sequence>
<name>A0A166CYA0_DAUCS</name>
<dbReference type="GO" id="GO:0098552">
    <property type="term" value="C:side of membrane"/>
    <property type="evidence" value="ECO:0007669"/>
    <property type="project" value="UniProtKB-KW"/>
</dbReference>
<dbReference type="InterPro" id="IPR033254">
    <property type="entry name" value="Plant_FLA"/>
</dbReference>
<evidence type="ECO:0000256" key="1">
    <source>
        <dbReference type="ARBA" id="ARBA00004609"/>
    </source>
</evidence>
<keyword evidence="6" id="KW-0472">Membrane</keyword>
<dbReference type="Gramene" id="KZN04490">
    <property type="protein sequence ID" value="KZN04490"/>
    <property type="gene ID" value="DCAR_005327"/>
</dbReference>
<dbReference type="FunFam" id="2.30.180.10:FF:000013">
    <property type="entry name" value="Fasciclin-like arabinogalactan protein 4"/>
    <property type="match status" value="1"/>
</dbReference>